<dbReference type="Gene3D" id="3.30.420.10">
    <property type="entry name" value="Ribonuclease H-like superfamily/Ribonuclease H"/>
    <property type="match status" value="1"/>
</dbReference>
<dbReference type="AlphaFoldDB" id="A0A4C1TWZ8"/>
<proteinExistence type="predicted"/>
<name>A0A4C1TWZ8_EUMVA</name>
<reference evidence="1 2" key="1">
    <citation type="journal article" date="2019" name="Commun. Biol.">
        <title>The bagworm genome reveals a unique fibroin gene that provides high tensile strength.</title>
        <authorList>
            <person name="Kono N."/>
            <person name="Nakamura H."/>
            <person name="Ohtoshi R."/>
            <person name="Tomita M."/>
            <person name="Numata K."/>
            <person name="Arakawa K."/>
        </authorList>
    </citation>
    <scope>NUCLEOTIDE SEQUENCE [LARGE SCALE GENOMIC DNA]</scope>
</reference>
<dbReference type="Proteomes" id="UP000299102">
    <property type="component" value="Unassembled WGS sequence"/>
</dbReference>
<protein>
    <recommendedName>
        <fullName evidence="3">Histone-lysine N-methyltransferase SETMAR</fullName>
    </recommendedName>
</protein>
<accession>A0A4C1TWZ8</accession>
<dbReference type="OrthoDB" id="10017160at2759"/>
<keyword evidence="2" id="KW-1185">Reference proteome</keyword>
<organism evidence="1 2">
    <name type="scientific">Eumeta variegata</name>
    <name type="common">Bagworm moth</name>
    <name type="synonym">Eumeta japonica</name>
    <dbReference type="NCBI Taxonomy" id="151549"/>
    <lineage>
        <taxon>Eukaryota</taxon>
        <taxon>Metazoa</taxon>
        <taxon>Ecdysozoa</taxon>
        <taxon>Arthropoda</taxon>
        <taxon>Hexapoda</taxon>
        <taxon>Insecta</taxon>
        <taxon>Pterygota</taxon>
        <taxon>Neoptera</taxon>
        <taxon>Endopterygota</taxon>
        <taxon>Lepidoptera</taxon>
        <taxon>Glossata</taxon>
        <taxon>Ditrysia</taxon>
        <taxon>Tineoidea</taxon>
        <taxon>Psychidae</taxon>
        <taxon>Oiketicinae</taxon>
        <taxon>Eumeta</taxon>
    </lineage>
</organism>
<comment type="caution">
    <text evidence="1">The sequence shown here is derived from an EMBL/GenBank/DDBJ whole genome shotgun (WGS) entry which is preliminary data.</text>
</comment>
<evidence type="ECO:0000313" key="1">
    <source>
        <dbReference type="EMBL" id="GBP18404.1"/>
    </source>
</evidence>
<evidence type="ECO:0000313" key="2">
    <source>
        <dbReference type="Proteomes" id="UP000299102"/>
    </source>
</evidence>
<dbReference type="InterPro" id="IPR036397">
    <property type="entry name" value="RNaseH_sf"/>
</dbReference>
<gene>
    <name evidence="1" type="ORF">EVAR_14797_1</name>
</gene>
<sequence>MTISNSFAKFKRGHVNLTDGFRDSRPSTAVNNKNRDAVRRGIDTDRYVNYHEIRASLGIDKQTNKFLKEKKVELMSNPAYSPDLRPYDSF</sequence>
<dbReference type="GO" id="GO:0003676">
    <property type="term" value="F:nucleic acid binding"/>
    <property type="evidence" value="ECO:0007669"/>
    <property type="project" value="InterPro"/>
</dbReference>
<evidence type="ECO:0008006" key="3">
    <source>
        <dbReference type="Google" id="ProtNLM"/>
    </source>
</evidence>
<dbReference type="EMBL" id="BGZK01000096">
    <property type="protein sequence ID" value="GBP18404.1"/>
    <property type="molecule type" value="Genomic_DNA"/>
</dbReference>